<dbReference type="Gene3D" id="1.10.530.10">
    <property type="match status" value="1"/>
</dbReference>
<reference evidence="2" key="1">
    <citation type="submission" date="2017-12" db="EMBL/GenBank/DDBJ databases">
        <authorList>
            <person name="Martens C."/>
            <person name="Dahlstrom E."/>
            <person name="Barbian K."/>
            <person name="Sykora L."/>
            <person name="Ricklefs S."/>
            <person name="Bruno D."/>
            <person name="Anzick I."/>
            <person name="Myles I."/>
            <person name="Datta S.K."/>
        </authorList>
    </citation>
    <scope>NUCLEOTIDE SEQUENCE</scope>
    <source>
        <strain evidence="2">AD2</strain>
        <plasmid evidence="2">p1-AD2</plasmid>
    </source>
</reference>
<accession>A0A4Y1MS61</accession>
<feature type="compositionally biased region" description="Basic and acidic residues" evidence="1">
    <location>
        <begin position="668"/>
        <end position="685"/>
    </location>
</feature>
<feature type="region of interest" description="Disordered" evidence="1">
    <location>
        <begin position="632"/>
        <end position="685"/>
    </location>
</feature>
<dbReference type="AlphaFoldDB" id="A0A4Y1MS61"/>
<keyword evidence="2" id="KW-0614">Plasmid</keyword>
<dbReference type="InterPro" id="IPR023346">
    <property type="entry name" value="Lysozyme-like_dom_sf"/>
</dbReference>
<dbReference type="EMBL" id="CP025188">
    <property type="protein sequence ID" value="AWV20354.1"/>
    <property type="molecule type" value="Genomic_DNA"/>
</dbReference>
<name>A0A4Y1MS61_9PROT</name>
<geneLocation type="plasmid" evidence="2">
    <name>p1-AD2</name>
</geneLocation>
<dbReference type="RefSeq" id="WP_168550293.1">
    <property type="nucleotide sequence ID" value="NZ_CP025188.1"/>
</dbReference>
<gene>
    <name evidence="2" type="ORF">RADP37_05461</name>
</gene>
<sequence length="685" mass="71276">MALLTPEQDTALAGLSGGLLGLSQALLKAGQGGVPFQRTGLLSGIGQGFAGFGQGAEEARKLALQEQTRATQQGLLNQKLSDQKRQQAALDTALATMPQDQRAAFSVLSPDDAGKLLADRAQRKADWQELQPVLGAMGLSVPGGAAPAAASAATAPASAALPATLPVGRTSYAMTPENLRRQAGFESGGNAAARNPRSSALGTQQFIDSTWQQFIQENPEVFQGMSREQAMSMRSDPRYADLGAQWYAQKGGEVLQQAGLPVTQSNLALHHRFGPGDAPKVIAADPATPMEQLVSPAVIGANPDLQGKTAGQVRGTYAMRYGNAAAPAGAPAATTSPATQGSPVDRNLIFGLSVAAAKGNKAAATLLPVIQGLTKQEADAVVVSPGGALVDKRTGRVVYQAPDREDNQLVSVMGPNGPVLVPRSQAAGQTPYSAPQVAIDQRGTSTYDQERGKAAAAAVGTLESQAAAAPGTLRQLDQVERAMQRFQTGMGAGARMTLGQAAQALGFKDGALPAGMSKDAIASAEQIQSLTGQMVMSLIGAGGFPTNNFSDADRAFLERIQPGIENTPGGNRLIIAAARAKAMRDAEIGQAWREWRKENGDSLTSAQEFQLTRVPQIAGRDILAPMFQDAVPAEPQAGPSARAQATPQLPARPPALPAGSQYSPSRGQWRDPSGRIYDREGKPVQ</sequence>
<dbReference type="SUPFAM" id="SSF53955">
    <property type="entry name" value="Lysozyme-like"/>
    <property type="match status" value="1"/>
</dbReference>
<protein>
    <submittedName>
        <fullName evidence="2">Putative cytosolic protein</fullName>
    </submittedName>
</protein>
<evidence type="ECO:0000256" key="1">
    <source>
        <dbReference type="SAM" id="MobiDB-lite"/>
    </source>
</evidence>
<organism evidence="2">
    <name type="scientific">Roseomonas mucosa</name>
    <dbReference type="NCBI Taxonomy" id="207340"/>
    <lineage>
        <taxon>Bacteria</taxon>
        <taxon>Pseudomonadati</taxon>
        <taxon>Pseudomonadota</taxon>
        <taxon>Alphaproteobacteria</taxon>
        <taxon>Acetobacterales</taxon>
        <taxon>Roseomonadaceae</taxon>
        <taxon>Roseomonas</taxon>
    </lineage>
</organism>
<proteinExistence type="predicted"/>
<evidence type="ECO:0000313" key="2">
    <source>
        <dbReference type="EMBL" id="AWV20354.1"/>
    </source>
</evidence>